<dbReference type="AlphaFoldDB" id="A0ABD3GVF6"/>
<sequence>MEQVLGNVDNKLTVEQNTQLISKPEEPEIKDLVAELKKEKAPGLDGMTGEALHSLGEAAESDVQAMIWSFWDTGRTGVGEKIQTTDNFCKT</sequence>
<evidence type="ECO:0000313" key="2">
    <source>
        <dbReference type="Proteomes" id="UP001633002"/>
    </source>
</evidence>
<name>A0ABD3GVF6_9MARC</name>
<proteinExistence type="predicted"/>
<reference evidence="1 2" key="1">
    <citation type="submission" date="2024-09" db="EMBL/GenBank/DDBJ databases">
        <title>Chromosome-scale assembly of Riccia sorocarpa.</title>
        <authorList>
            <person name="Paukszto L."/>
        </authorList>
    </citation>
    <scope>NUCLEOTIDE SEQUENCE [LARGE SCALE GENOMIC DNA]</scope>
    <source>
        <strain evidence="1">LP-2024</strain>
        <tissue evidence="1">Aerial parts of the thallus</tissue>
    </source>
</reference>
<accession>A0ABD3GVF6</accession>
<gene>
    <name evidence="1" type="ORF">R1sor_000386</name>
</gene>
<protein>
    <submittedName>
        <fullName evidence="1">Uncharacterized protein</fullName>
    </submittedName>
</protein>
<evidence type="ECO:0000313" key="1">
    <source>
        <dbReference type="EMBL" id="KAL3682364.1"/>
    </source>
</evidence>
<comment type="caution">
    <text evidence="1">The sequence shown here is derived from an EMBL/GenBank/DDBJ whole genome shotgun (WGS) entry which is preliminary data.</text>
</comment>
<dbReference type="EMBL" id="JBJQOH010000006">
    <property type="protein sequence ID" value="KAL3682364.1"/>
    <property type="molecule type" value="Genomic_DNA"/>
</dbReference>
<keyword evidence="2" id="KW-1185">Reference proteome</keyword>
<organism evidence="1 2">
    <name type="scientific">Riccia sorocarpa</name>
    <dbReference type="NCBI Taxonomy" id="122646"/>
    <lineage>
        <taxon>Eukaryota</taxon>
        <taxon>Viridiplantae</taxon>
        <taxon>Streptophyta</taxon>
        <taxon>Embryophyta</taxon>
        <taxon>Marchantiophyta</taxon>
        <taxon>Marchantiopsida</taxon>
        <taxon>Marchantiidae</taxon>
        <taxon>Marchantiales</taxon>
        <taxon>Ricciaceae</taxon>
        <taxon>Riccia</taxon>
    </lineage>
</organism>
<dbReference type="Proteomes" id="UP001633002">
    <property type="component" value="Unassembled WGS sequence"/>
</dbReference>